<protein>
    <submittedName>
        <fullName evidence="8">Radical SAM protein</fullName>
    </submittedName>
</protein>
<dbReference type="InterPro" id="IPR007197">
    <property type="entry name" value="rSAM"/>
</dbReference>
<dbReference type="PROSITE" id="PS01305">
    <property type="entry name" value="MOAA_NIFB_PQQE"/>
    <property type="match status" value="1"/>
</dbReference>
<accession>A0ABU3YCE1</accession>
<dbReference type="Pfam" id="PF04055">
    <property type="entry name" value="Radical_SAM"/>
    <property type="match status" value="1"/>
</dbReference>
<evidence type="ECO:0000256" key="6">
    <source>
        <dbReference type="ARBA" id="ARBA00023014"/>
    </source>
</evidence>
<name>A0ABU3YCE1_9SPHN</name>
<dbReference type="InterPro" id="IPR058240">
    <property type="entry name" value="rSAM_sf"/>
</dbReference>
<evidence type="ECO:0000256" key="4">
    <source>
        <dbReference type="ARBA" id="ARBA00022723"/>
    </source>
</evidence>
<comment type="cofactor">
    <cofactor evidence="1">
        <name>[4Fe-4S] cluster</name>
        <dbReference type="ChEBI" id="CHEBI:49883"/>
    </cofactor>
</comment>
<dbReference type="PANTHER" id="PTHR43273:SF8">
    <property type="entry name" value="RADICAL SAM DOMAIN PROTEIN"/>
    <property type="match status" value="1"/>
</dbReference>
<dbReference type="PANTHER" id="PTHR43273">
    <property type="entry name" value="ANAEROBIC SULFATASE-MATURATING ENZYME HOMOLOG ASLB-RELATED"/>
    <property type="match status" value="1"/>
</dbReference>
<organism evidence="8 9">
    <name type="scientific">Sphingomonas agrestis</name>
    <dbReference type="NCBI Taxonomy" id="3080540"/>
    <lineage>
        <taxon>Bacteria</taxon>
        <taxon>Pseudomonadati</taxon>
        <taxon>Pseudomonadota</taxon>
        <taxon>Alphaproteobacteria</taxon>
        <taxon>Sphingomonadales</taxon>
        <taxon>Sphingomonadaceae</taxon>
        <taxon>Sphingomonas</taxon>
    </lineage>
</organism>
<dbReference type="EMBL" id="JAWJEJ010000002">
    <property type="protein sequence ID" value="MDV3459049.1"/>
    <property type="molecule type" value="Genomic_DNA"/>
</dbReference>
<dbReference type="SFLD" id="SFLDG01384">
    <property type="entry name" value="thioether_bond_formation_requi"/>
    <property type="match status" value="1"/>
</dbReference>
<dbReference type="SFLD" id="SFLDG01067">
    <property type="entry name" value="SPASM/twitch_domain_containing"/>
    <property type="match status" value="1"/>
</dbReference>
<evidence type="ECO:0000256" key="2">
    <source>
        <dbReference type="ARBA" id="ARBA00022485"/>
    </source>
</evidence>
<keyword evidence="4" id="KW-0479">Metal-binding</keyword>
<proteinExistence type="predicted"/>
<reference evidence="8 9" key="1">
    <citation type="submission" date="2023-10" db="EMBL/GenBank/DDBJ databases">
        <title>Sphingomonas sp. HF-S4 16S ribosomal RNA gene Genome sequencing and assembly.</title>
        <authorList>
            <person name="Lee H."/>
        </authorList>
    </citation>
    <scope>NUCLEOTIDE SEQUENCE [LARGE SCALE GENOMIC DNA]</scope>
    <source>
        <strain evidence="8 9">HF-S4</strain>
    </source>
</reference>
<dbReference type="InterPro" id="IPR000385">
    <property type="entry name" value="MoaA_NifB_PqqE_Fe-S-bd_CS"/>
</dbReference>
<keyword evidence="2" id="KW-0004">4Fe-4S</keyword>
<evidence type="ECO:0000256" key="5">
    <source>
        <dbReference type="ARBA" id="ARBA00023004"/>
    </source>
</evidence>
<gene>
    <name evidence="8" type="ORF">RZN05_18770</name>
</gene>
<dbReference type="InterPro" id="IPR013785">
    <property type="entry name" value="Aldolase_TIM"/>
</dbReference>
<dbReference type="SFLD" id="SFLDG01386">
    <property type="entry name" value="main_SPASM_domain-containing"/>
    <property type="match status" value="1"/>
</dbReference>
<dbReference type="RefSeq" id="WP_317228208.1">
    <property type="nucleotide sequence ID" value="NZ_JAWJEJ010000002.1"/>
</dbReference>
<dbReference type="SUPFAM" id="SSF102114">
    <property type="entry name" value="Radical SAM enzymes"/>
    <property type="match status" value="1"/>
</dbReference>
<evidence type="ECO:0000313" key="8">
    <source>
        <dbReference type="EMBL" id="MDV3459049.1"/>
    </source>
</evidence>
<evidence type="ECO:0000313" key="9">
    <source>
        <dbReference type="Proteomes" id="UP001273531"/>
    </source>
</evidence>
<keyword evidence="9" id="KW-1185">Reference proteome</keyword>
<keyword evidence="5" id="KW-0408">Iron</keyword>
<dbReference type="SFLD" id="SFLDS00029">
    <property type="entry name" value="Radical_SAM"/>
    <property type="match status" value="1"/>
</dbReference>
<feature type="domain" description="Radical SAM core" evidence="7">
    <location>
        <begin position="121"/>
        <end position="269"/>
    </location>
</feature>
<evidence type="ECO:0000259" key="7">
    <source>
        <dbReference type="Pfam" id="PF04055"/>
    </source>
</evidence>
<evidence type="ECO:0000256" key="1">
    <source>
        <dbReference type="ARBA" id="ARBA00001966"/>
    </source>
</evidence>
<evidence type="ECO:0000256" key="3">
    <source>
        <dbReference type="ARBA" id="ARBA00022691"/>
    </source>
</evidence>
<comment type="caution">
    <text evidence="8">The sequence shown here is derived from an EMBL/GenBank/DDBJ whole genome shotgun (WGS) entry which is preliminary data.</text>
</comment>
<keyword evidence="3" id="KW-0949">S-adenosyl-L-methionine</keyword>
<dbReference type="Proteomes" id="UP001273531">
    <property type="component" value="Unassembled WGS sequence"/>
</dbReference>
<dbReference type="CDD" id="cd01335">
    <property type="entry name" value="Radical_SAM"/>
    <property type="match status" value="1"/>
</dbReference>
<sequence>MAAEVAARDPGTKDEFVAQVARGLVPFVTFETARHHYIYDAPTNAIVRTDAMVNARALAFYRGEPLPEDASGEQRAADAFLDKLRRYAGILVPQAPARVISRVDKEHVRNCRDEVVSVVLNVTEACNIRCSYCVYGGAYEDKRVHNNGRMTWEVAKKAIDYMASHSEGSPHKFRTLAWYGGEPLTNFKLMRQTAAYFAELFPNYRRKYNVTSNAVLWTPEIMDFFAEYDVDLLVSMDGPKEVHDRSRVTAKGLGTFERVVGNLRALEARHPAYFRERVSINAVLTPPIDFKVLDAFFTQFPVQITTSTVDPPSFEGPLAERAVATGWSEMRAKFKQGCLERAFDDRSFKDKGYNFVYYQFIRDMQKIHRRVSSTGFEDELAGHGCCTPGQDRIFVNARGGFETCEKTEGTDLMSLGDVDRGVDPERTIGIFERFNDMNYAPCRSCYNVRLCSLCFAHTKSGDEFDSIKRYWNCENLRAGRREMLSMYCEILEEDPTALDFILTKLRD</sequence>
<dbReference type="InterPro" id="IPR023867">
    <property type="entry name" value="Sulphatase_maturase_rSAM"/>
</dbReference>
<dbReference type="Gene3D" id="3.20.20.70">
    <property type="entry name" value="Aldolase class I"/>
    <property type="match status" value="1"/>
</dbReference>
<keyword evidence="6" id="KW-0411">Iron-sulfur</keyword>